<accession>A0A133UPC4</accession>
<dbReference type="Gene3D" id="3.40.50.1010">
    <property type="entry name" value="5'-nuclease"/>
    <property type="match status" value="1"/>
</dbReference>
<evidence type="ECO:0000313" key="2">
    <source>
        <dbReference type="Proteomes" id="UP000070463"/>
    </source>
</evidence>
<name>A0A133UPC4_9EURY</name>
<comment type="caution">
    <text evidence="1">The sequence shown here is derived from an EMBL/GenBank/DDBJ whole genome shotgun (WGS) entry which is preliminary data.</text>
</comment>
<protein>
    <recommendedName>
        <fullName evidence="3">PIN domain-containing protein</fullName>
    </recommendedName>
</protein>
<evidence type="ECO:0008006" key="3">
    <source>
        <dbReference type="Google" id="ProtNLM"/>
    </source>
</evidence>
<gene>
    <name evidence="1" type="ORF">AKJ37_06080</name>
</gene>
<dbReference type="AlphaFoldDB" id="A0A133UPC4"/>
<sequence length="178" mass="19864">MVIQISQAVMDTSSLISLEVIDILELTSENIEIIVPSAVVEELREMSKISDREGEVAEDILALISKEKISVVEVDSEKVRKITSSQVEKGEASCFVHCYEKGVRNLIMDDIEAASQLEGRTIKEGIRQKISVAVIIELMKKELITKEEAESAVEKLKKTRDWRGGVLEALADKYLSNE</sequence>
<reference evidence="1 2" key="1">
    <citation type="journal article" date="2016" name="Sci. Rep.">
        <title>Metabolic traits of an uncultured archaeal lineage -MSBL1- from brine pools of the Red Sea.</title>
        <authorList>
            <person name="Mwirichia R."/>
            <person name="Alam I."/>
            <person name="Rashid M."/>
            <person name="Vinu M."/>
            <person name="Ba-Alawi W."/>
            <person name="Anthony Kamau A."/>
            <person name="Kamanda Ngugi D."/>
            <person name="Goker M."/>
            <person name="Klenk H.P."/>
            <person name="Bajic V."/>
            <person name="Stingl U."/>
        </authorList>
    </citation>
    <scope>NUCLEOTIDE SEQUENCE [LARGE SCALE GENOMIC DNA]</scope>
    <source>
        <strain evidence="1">SCGC-AAA259I09</strain>
    </source>
</reference>
<organism evidence="1 2">
    <name type="scientific">candidate division MSBL1 archaeon SCGC-AAA259I09</name>
    <dbReference type="NCBI Taxonomy" id="1698267"/>
    <lineage>
        <taxon>Archaea</taxon>
        <taxon>Methanobacteriati</taxon>
        <taxon>Methanobacteriota</taxon>
        <taxon>candidate division MSBL1</taxon>
    </lineage>
</organism>
<dbReference type="Pfam" id="PF11848">
    <property type="entry name" value="DUF3368"/>
    <property type="match status" value="1"/>
</dbReference>
<dbReference type="EMBL" id="LHXR01000110">
    <property type="protein sequence ID" value="KXA96082.1"/>
    <property type="molecule type" value="Genomic_DNA"/>
</dbReference>
<keyword evidence="2" id="KW-1185">Reference proteome</keyword>
<dbReference type="Proteomes" id="UP000070463">
    <property type="component" value="Unassembled WGS sequence"/>
</dbReference>
<evidence type="ECO:0000313" key="1">
    <source>
        <dbReference type="EMBL" id="KXA96082.1"/>
    </source>
</evidence>
<dbReference type="InterPro" id="IPR021799">
    <property type="entry name" value="PIN-like_prokaryotic"/>
</dbReference>
<proteinExistence type="predicted"/>